<gene>
    <name evidence="2" type="ORF">g.17070</name>
    <name evidence="3" type="ORF">g.17071</name>
</gene>
<protein>
    <recommendedName>
        <fullName evidence="1">CS domain-containing protein</fullName>
    </recommendedName>
</protein>
<proteinExistence type="predicted"/>
<dbReference type="EMBL" id="GECZ01000243">
    <property type="protein sequence ID" value="JAS69526.1"/>
    <property type="molecule type" value="Transcribed_RNA"/>
</dbReference>
<dbReference type="Gene3D" id="2.60.40.790">
    <property type="match status" value="1"/>
</dbReference>
<dbReference type="Pfam" id="PF04969">
    <property type="entry name" value="CS"/>
    <property type="match status" value="1"/>
</dbReference>
<dbReference type="PROSITE" id="PS51203">
    <property type="entry name" value="CS"/>
    <property type="match status" value="1"/>
</dbReference>
<evidence type="ECO:0000313" key="2">
    <source>
        <dbReference type="EMBL" id="JAS64249.1"/>
    </source>
</evidence>
<dbReference type="Gene3D" id="1.20.5.740">
    <property type="entry name" value="Single helix bin"/>
    <property type="match status" value="1"/>
</dbReference>
<dbReference type="GO" id="GO:0051082">
    <property type="term" value="F:unfolded protein binding"/>
    <property type="evidence" value="ECO:0007669"/>
    <property type="project" value="TreeGrafter"/>
</dbReference>
<dbReference type="EMBL" id="GECZ01005520">
    <property type="protein sequence ID" value="JAS64249.1"/>
    <property type="molecule type" value="Transcribed_RNA"/>
</dbReference>
<feature type="domain" description="CS" evidence="1">
    <location>
        <begin position="15"/>
        <end position="106"/>
    </location>
</feature>
<dbReference type="InterPro" id="IPR037898">
    <property type="entry name" value="NudC_fam"/>
</dbReference>
<name>A0A1B6GPA9_9HEMI</name>
<accession>A0A1B6GPA9</accession>
<evidence type="ECO:0000313" key="3">
    <source>
        <dbReference type="EMBL" id="JAS69526.1"/>
    </source>
</evidence>
<evidence type="ECO:0000259" key="1">
    <source>
        <dbReference type="PROSITE" id="PS51203"/>
    </source>
</evidence>
<dbReference type="SUPFAM" id="SSF49764">
    <property type="entry name" value="HSP20-like chaperones"/>
    <property type="match status" value="1"/>
</dbReference>
<dbReference type="PANTHER" id="PTHR12356:SF18">
    <property type="entry name" value="NUDC DOMAIN-CONTAINING PROTEIN 2"/>
    <property type="match status" value="1"/>
</dbReference>
<dbReference type="GO" id="GO:0006457">
    <property type="term" value="P:protein folding"/>
    <property type="evidence" value="ECO:0007669"/>
    <property type="project" value="TreeGrafter"/>
</dbReference>
<reference evidence="2" key="1">
    <citation type="submission" date="2015-11" db="EMBL/GenBank/DDBJ databases">
        <title>De novo transcriptome assembly of four potential Pierce s Disease insect vectors from Arizona vineyards.</title>
        <authorList>
            <person name="Tassone E.E."/>
        </authorList>
    </citation>
    <scope>NUCLEOTIDE SEQUENCE</scope>
</reference>
<dbReference type="AlphaFoldDB" id="A0A1B6GPA9"/>
<sequence>MSLSHFDEKSGVIKFNTTWGCWWQTVFEVHLSVHLPKNTRSKDVRININANNIECIVHNTTILKGQLYKTVHPDDSVWTIEDGCVLDIILSKAEYEGKDTLWEALLKDKSYQPDPLTLHNMRQKLDLEKFQLENPGMDFSRAKLSKCYDNMPGVGE</sequence>
<dbReference type="InterPro" id="IPR007052">
    <property type="entry name" value="CS_dom"/>
</dbReference>
<dbReference type="PANTHER" id="PTHR12356">
    <property type="entry name" value="NUCLEAR MOVEMENT PROTEIN NUDC"/>
    <property type="match status" value="1"/>
</dbReference>
<dbReference type="GO" id="GO:0005737">
    <property type="term" value="C:cytoplasm"/>
    <property type="evidence" value="ECO:0007669"/>
    <property type="project" value="TreeGrafter"/>
</dbReference>
<organism evidence="2">
    <name type="scientific">Cuerna arida</name>
    <dbReference type="NCBI Taxonomy" id="1464854"/>
    <lineage>
        <taxon>Eukaryota</taxon>
        <taxon>Metazoa</taxon>
        <taxon>Ecdysozoa</taxon>
        <taxon>Arthropoda</taxon>
        <taxon>Hexapoda</taxon>
        <taxon>Insecta</taxon>
        <taxon>Pterygota</taxon>
        <taxon>Neoptera</taxon>
        <taxon>Paraneoptera</taxon>
        <taxon>Hemiptera</taxon>
        <taxon>Auchenorrhyncha</taxon>
        <taxon>Membracoidea</taxon>
        <taxon>Cicadellidae</taxon>
        <taxon>Cicadellinae</taxon>
        <taxon>Proconiini</taxon>
        <taxon>Cuerna</taxon>
    </lineage>
</organism>
<dbReference type="InterPro" id="IPR008978">
    <property type="entry name" value="HSP20-like_chaperone"/>
</dbReference>